<feature type="domain" description="RNA polymerase sigma-70 region 2" evidence="5">
    <location>
        <begin position="36"/>
        <end position="98"/>
    </location>
</feature>
<feature type="domain" description="RNA polymerase sigma factor 70 region 4 type 2" evidence="6">
    <location>
        <begin position="128"/>
        <end position="177"/>
    </location>
</feature>
<dbReference type="PANTHER" id="PTHR43133:SF62">
    <property type="entry name" value="RNA POLYMERASE SIGMA FACTOR SIGZ"/>
    <property type="match status" value="1"/>
</dbReference>
<evidence type="ECO:0000256" key="1">
    <source>
        <dbReference type="ARBA" id="ARBA00010641"/>
    </source>
</evidence>
<proteinExistence type="inferred from homology"/>
<dbReference type="SUPFAM" id="SSF88659">
    <property type="entry name" value="Sigma3 and sigma4 domains of RNA polymerase sigma factors"/>
    <property type="match status" value="1"/>
</dbReference>
<dbReference type="InterPro" id="IPR014284">
    <property type="entry name" value="RNA_pol_sigma-70_dom"/>
</dbReference>
<evidence type="ECO:0000256" key="3">
    <source>
        <dbReference type="ARBA" id="ARBA00023082"/>
    </source>
</evidence>
<dbReference type="InterPro" id="IPR013325">
    <property type="entry name" value="RNA_pol_sigma_r2"/>
</dbReference>
<dbReference type="Gene3D" id="1.10.1740.10">
    <property type="match status" value="1"/>
</dbReference>
<accession>A0A9D1UCI5</accession>
<dbReference type="GO" id="GO:0003677">
    <property type="term" value="F:DNA binding"/>
    <property type="evidence" value="ECO:0007669"/>
    <property type="project" value="InterPro"/>
</dbReference>
<evidence type="ECO:0000259" key="5">
    <source>
        <dbReference type="Pfam" id="PF04542"/>
    </source>
</evidence>
<dbReference type="InterPro" id="IPR013249">
    <property type="entry name" value="RNA_pol_sigma70_r4_t2"/>
</dbReference>
<evidence type="ECO:0000313" key="7">
    <source>
        <dbReference type="EMBL" id="HIW82782.1"/>
    </source>
</evidence>
<sequence>MQGDAPGGLILTRENEWLRKIAEGDPAGWEELTDFYYEDILRYCLYHAPDRSLAEDAVQETFLKVVRYFPNYRHRGRFRAFLYKVAANTCADLWRRRREELPMEELEAVGAVSVGEPGFGRAEEEMVFQELVRGLSEELREIVYLRFAQDLKLREISQVTGLPLRTVQSRLRSALRQIKSGMEKEE</sequence>
<dbReference type="CDD" id="cd06171">
    <property type="entry name" value="Sigma70_r4"/>
    <property type="match status" value="1"/>
</dbReference>
<evidence type="ECO:0000256" key="4">
    <source>
        <dbReference type="ARBA" id="ARBA00023163"/>
    </source>
</evidence>
<comment type="similarity">
    <text evidence="1">Belongs to the sigma-70 factor family. ECF subfamily.</text>
</comment>
<evidence type="ECO:0000259" key="6">
    <source>
        <dbReference type="Pfam" id="PF08281"/>
    </source>
</evidence>
<dbReference type="GO" id="GO:0006352">
    <property type="term" value="P:DNA-templated transcription initiation"/>
    <property type="evidence" value="ECO:0007669"/>
    <property type="project" value="InterPro"/>
</dbReference>
<keyword evidence="3" id="KW-0731">Sigma factor</keyword>
<gene>
    <name evidence="7" type="ORF">H9873_00435</name>
</gene>
<dbReference type="Gene3D" id="1.10.10.10">
    <property type="entry name" value="Winged helix-like DNA-binding domain superfamily/Winged helix DNA-binding domain"/>
    <property type="match status" value="1"/>
</dbReference>
<dbReference type="NCBIfam" id="TIGR02937">
    <property type="entry name" value="sigma70-ECF"/>
    <property type="match status" value="1"/>
</dbReference>
<dbReference type="Pfam" id="PF08281">
    <property type="entry name" value="Sigma70_r4_2"/>
    <property type="match status" value="1"/>
</dbReference>
<dbReference type="InterPro" id="IPR013324">
    <property type="entry name" value="RNA_pol_sigma_r3/r4-like"/>
</dbReference>
<dbReference type="Proteomes" id="UP000824263">
    <property type="component" value="Unassembled WGS sequence"/>
</dbReference>
<reference evidence="7" key="1">
    <citation type="journal article" date="2021" name="PeerJ">
        <title>Extensive microbial diversity within the chicken gut microbiome revealed by metagenomics and culture.</title>
        <authorList>
            <person name="Gilroy R."/>
            <person name="Ravi A."/>
            <person name="Getino M."/>
            <person name="Pursley I."/>
            <person name="Horton D.L."/>
            <person name="Alikhan N.F."/>
            <person name="Baker D."/>
            <person name="Gharbi K."/>
            <person name="Hall N."/>
            <person name="Watson M."/>
            <person name="Adriaenssens E.M."/>
            <person name="Foster-Nyarko E."/>
            <person name="Jarju S."/>
            <person name="Secka A."/>
            <person name="Antonio M."/>
            <person name="Oren A."/>
            <person name="Chaudhuri R.R."/>
            <person name="La Ragione R."/>
            <person name="Hildebrand F."/>
            <person name="Pallen M.J."/>
        </authorList>
    </citation>
    <scope>NUCLEOTIDE SEQUENCE</scope>
    <source>
        <strain evidence="7">ChiSxjej1B13-11762</strain>
    </source>
</reference>
<dbReference type="PANTHER" id="PTHR43133">
    <property type="entry name" value="RNA POLYMERASE ECF-TYPE SIGMA FACTO"/>
    <property type="match status" value="1"/>
</dbReference>
<dbReference type="EMBL" id="DXGF01000008">
    <property type="protein sequence ID" value="HIW82782.1"/>
    <property type="molecule type" value="Genomic_DNA"/>
</dbReference>
<reference evidence="7" key="2">
    <citation type="submission" date="2021-04" db="EMBL/GenBank/DDBJ databases">
        <authorList>
            <person name="Gilroy R."/>
        </authorList>
    </citation>
    <scope>NUCLEOTIDE SEQUENCE</scope>
    <source>
        <strain evidence="7">ChiSxjej1B13-11762</strain>
    </source>
</reference>
<dbReference type="InterPro" id="IPR039425">
    <property type="entry name" value="RNA_pol_sigma-70-like"/>
</dbReference>
<name>A0A9D1UCI5_9FIRM</name>
<evidence type="ECO:0000313" key="8">
    <source>
        <dbReference type="Proteomes" id="UP000824263"/>
    </source>
</evidence>
<organism evidence="7 8">
    <name type="scientific">Candidatus Dorea gallistercoris</name>
    <dbReference type="NCBI Taxonomy" id="2838542"/>
    <lineage>
        <taxon>Bacteria</taxon>
        <taxon>Bacillati</taxon>
        <taxon>Bacillota</taxon>
        <taxon>Clostridia</taxon>
        <taxon>Lachnospirales</taxon>
        <taxon>Lachnospiraceae</taxon>
        <taxon>Dorea</taxon>
    </lineage>
</organism>
<dbReference type="InterPro" id="IPR036388">
    <property type="entry name" value="WH-like_DNA-bd_sf"/>
</dbReference>
<dbReference type="AlphaFoldDB" id="A0A9D1UCI5"/>
<dbReference type="InterPro" id="IPR007627">
    <property type="entry name" value="RNA_pol_sigma70_r2"/>
</dbReference>
<dbReference type="Pfam" id="PF04542">
    <property type="entry name" value="Sigma70_r2"/>
    <property type="match status" value="1"/>
</dbReference>
<protein>
    <submittedName>
        <fullName evidence="7">RNA polymerase sigma factor</fullName>
    </submittedName>
</protein>
<comment type="caution">
    <text evidence="7">The sequence shown here is derived from an EMBL/GenBank/DDBJ whole genome shotgun (WGS) entry which is preliminary data.</text>
</comment>
<dbReference type="SUPFAM" id="SSF88946">
    <property type="entry name" value="Sigma2 domain of RNA polymerase sigma factors"/>
    <property type="match status" value="1"/>
</dbReference>
<keyword evidence="2" id="KW-0805">Transcription regulation</keyword>
<dbReference type="GO" id="GO:0016987">
    <property type="term" value="F:sigma factor activity"/>
    <property type="evidence" value="ECO:0007669"/>
    <property type="project" value="UniProtKB-KW"/>
</dbReference>
<evidence type="ECO:0000256" key="2">
    <source>
        <dbReference type="ARBA" id="ARBA00023015"/>
    </source>
</evidence>
<keyword evidence="4" id="KW-0804">Transcription</keyword>